<dbReference type="InterPro" id="IPR001251">
    <property type="entry name" value="CRAL-TRIO_dom"/>
</dbReference>
<reference evidence="2" key="1">
    <citation type="submission" date="2022-08" db="UniProtKB">
        <authorList>
            <consortium name="EnsemblMetazoa"/>
        </authorList>
    </citation>
    <scope>IDENTIFICATION</scope>
    <source>
        <strain evidence="2">Israel</strain>
    </source>
</reference>
<dbReference type="SUPFAM" id="SSF52087">
    <property type="entry name" value="CRAL/TRIO domain"/>
    <property type="match status" value="1"/>
</dbReference>
<dbReference type="EMBL" id="AJVK01028488">
    <property type="status" value="NOT_ANNOTATED_CDS"/>
    <property type="molecule type" value="Genomic_DNA"/>
</dbReference>
<name>A0A1B0GN44_PHLPP</name>
<protein>
    <recommendedName>
        <fullName evidence="1">CRAL-TRIO domain-containing protein</fullName>
    </recommendedName>
</protein>
<evidence type="ECO:0000313" key="3">
    <source>
        <dbReference type="Proteomes" id="UP000092462"/>
    </source>
</evidence>
<accession>A0A1B0GN44</accession>
<evidence type="ECO:0000313" key="2">
    <source>
        <dbReference type="EnsemblMetazoa" id="PPAI004402-PA"/>
    </source>
</evidence>
<dbReference type="Gene3D" id="3.40.525.10">
    <property type="entry name" value="CRAL-TRIO lipid binding domain"/>
    <property type="match status" value="1"/>
</dbReference>
<dbReference type="Pfam" id="PF00650">
    <property type="entry name" value="CRAL_TRIO"/>
    <property type="match status" value="1"/>
</dbReference>
<sequence length="98" mass="11439">MVHGDCVTPSMMIMIARRDPHQDIMLGFWGQKMRCSYVLQQTDYKGRLVLYFDAGKIDVEQCSALDLLKIRNMYYETLSCDERSQINGIVQYMDTCKN</sequence>
<dbReference type="Proteomes" id="UP000092462">
    <property type="component" value="Unassembled WGS sequence"/>
</dbReference>
<keyword evidence="3" id="KW-1185">Reference proteome</keyword>
<dbReference type="AlphaFoldDB" id="A0A1B0GN44"/>
<dbReference type="InterPro" id="IPR036865">
    <property type="entry name" value="CRAL-TRIO_dom_sf"/>
</dbReference>
<proteinExistence type="predicted"/>
<evidence type="ECO:0000259" key="1">
    <source>
        <dbReference type="Pfam" id="PF00650"/>
    </source>
</evidence>
<dbReference type="EMBL" id="AJVK01028487">
    <property type="status" value="NOT_ANNOTATED_CDS"/>
    <property type="molecule type" value="Genomic_DNA"/>
</dbReference>
<feature type="domain" description="CRAL-TRIO" evidence="1">
    <location>
        <begin position="37"/>
        <end position="95"/>
    </location>
</feature>
<dbReference type="EnsemblMetazoa" id="PPAI004402-RA">
    <property type="protein sequence ID" value="PPAI004402-PA"/>
    <property type="gene ID" value="PPAI004402"/>
</dbReference>
<dbReference type="VEuPathDB" id="VectorBase:PPAI004402"/>
<organism evidence="2 3">
    <name type="scientific">Phlebotomus papatasi</name>
    <name type="common">Sandfly</name>
    <dbReference type="NCBI Taxonomy" id="29031"/>
    <lineage>
        <taxon>Eukaryota</taxon>
        <taxon>Metazoa</taxon>
        <taxon>Ecdysozoa</taxon>
        <taxon>Arthropoda</taxon>
        <taxon>Hexapoda</taxon>
        <taxon>Insecta</taxon>
        <taxon>Pterygota</taxon>
        <taxon>Neoptera</taxon>
        <taxon>Endopterygota</taxon>
        <taxon>Diptera</taxon>
        <taxon>Nematocera</taxon>
        <taxon>Psychodoidea</taxon>
        <taxon>Psychodidae</taxon>
        <taxon>Phlebotomus</taxon>
        <taxon>Phlebotomus</taxon>
    </lineage>
</organism>